<name>A0A7W7U3I1_9ACTN</name>
<organism evidence="3 4">
    <name type="scientific">Streptomyces nymphaeiformis</name>
    <dbReference type="NCBI Taxonomy" id="2663842"/>
    <lineage>
        <taxon>Bacteria</taxon>
        <taxon>Bacillati</taxon>
        <taxon>Actinomycetota</taxon>
        <taxon>Actinomycetes</taxon>
        <taxon>Kitasatosporales</taxon>
        <taxon>Streptomycetaceae</taxon>
        <taxon>Streptomyces</taxon>
    </lineage>
</organism>
<evidence type="ECO:0000313" key="4">
    <source>
        <dbReference type="Proteomes" id="UP000582643"/>
    </source>
</evidence>
<keyword evidence="4" id="KW-1185">Reference proteome</keyword>
<dbReference type="EMBL" id="JACHJY010000007">
    <property type="protein sequence ID" value="MBB4984208.1"/>
    <property type="molecule type" value="Genomic_DNA"/>
</dbReference>
<proteinExistence type="predicted"/>
<accession>A0A7W7U3I1</accession>
<comment type="caution">
    <text evidence="3">The sequence shown here is derived from an EMBL/GenBank/DDBJ whole genome shotgun (WGS) entry which is preliminary data.</text>
</comment>
<gene>
    <name evidence="3" type="ORF">GGE06_005154</name>
</gene>
<feature type="region of interest" description="Disordered" evidence="1">
    <location>
        <begin position="225"/>
        <end position="250"/>
    </location>
</feature>
<feature type="domain" description="DUF317" evidence="2">
    <location>
        <begin position="48"/>
        <end position="103"/>
    </location>
</feature>
<feature type="domain" description="DUF317" evidence="2">
    <location>
        <begin position="132"/>
        <end position="189"/>
    </location>
</feature>
<dbReference type="InterPro" id="IPR005523">
    <property type="entry name" value="DUF317_SPDY"/>
</dbReference>
<dbReference type="AlphaFoldDB" id="A0A7W7U3I1"/>
<feature type="compositionally biased region" description="Pro residues" evidence="1">
    <location>
        <begin position="233"/>
        <end position="250"/>
    </location>
</feature>
<reference evidence="3 4" key="1">
    <citation type="submission" date="2020-08" db="EMBL/GenBank/DDBJ databases">
        <title>Genomic Encyclopedia of Type Strains, Phase III (KMG-III): the genomes of soil and plant-associated and newly described type strains.</title>
        <authorList>
            <person name="Whitman W."/>
        </authorList>
    </citation>
    <scope>NUCLEOTIDE SEQUENCE [LARGE SCALE GENOMIC DNA]</scope>
    <source>
        <strain evidence="3 4">SFB5A</strain>
    </source>
</reference>
<dbReference type="Proteomes" id="UP000582643">
    <property type="component" value="Unassembled WGS sequence"/>
</dbReference>
<protein>
    <recommendedName>
        <fullName evidence="2">DUF317 domain-containing protein</fullName>
    </recommendedName>
</protein>
<dbReference type="RefSeq" id="WP_312883289.1">
    <property type="nucleotide sequence ID" value="NZ_JACHJY010000007.1"/>
</dbReference>
<sequence>MSVKVEQALISPRYLAGPGDPAWITAALHAGAGWSHGHDPLMPRVILTSPDQKSMLRLEPHPNEPWWHLSHRDGRTGSVWNASFDGGTPVELIASVTDALTDPGYNARAISAPYQPLWDAGWDSIRNGEFRSPDGRVRGEHFNLSGSRNWRITASLDEDDPVWKAWFSSGTPRVLVAAFMQALADPEPVQRSHEQTVGLSRRRITLHWQEWPAESVARALPERIERLAARRASPPPPAPPTPPSAPRRAR</sequence>
<evidence type="ECO:0000313" key="3">
    <source>
        <dbReference type="EMBL" id="MBB4984208.1"/>
    </source>
</evidence>
<evidence type="ECO:0000256" key="1">
    <source>
        <dbReference type="SAM" id="MobiDB-lite"/>
    </source>
</evidence>
<evidence type="ECO:0000259" key="2">
    <source>
        <dbReference type="Pfam" id="PF03771"/>
    </source>
</evidence>
<dbReference type="Pfam" id="PF03771">
    <property type="entry name" value="SPDY"/>
    <property type="match status" value="2"/>
</dbReference>